<dbReference type="WBParaSite" id="ALUE_0000172301-mRNA-1">
    <property type="protein sequence ID" value="ALUE_0000172301-mRNA-1"/>
    <property type="gene ID" value="ALUE_0000172301"/>
</dbReference>
<accession>A0A0M3HJM8</accession>
<evidence type="ECO:0000313" key="3">
    <source>
        <dbReference type="WBParaSite" id="ALUE_0000172301-mRNA-1"/>
    </source>
</evidence>
<sequence length="108" mass="12531">LQSDVWSYGVLLWEIFTLGDDPFKEFETAQKLTSFYESGGRLTKPPYMPENMSVIMSQCWLEDPNDRATFSRCKKMTEGVLREMNPQVTFMTITVKQTTGHFVFYSPP</sequence>
<evidence type="ECO:0000313" key="2">
    <source>
        <dbReference type="Proteomes" id="UP000036681"/>
    </source>
</evidence>
<dbReference type="Gene3D" id="1.10.510.10">
    <property type="entry name" value="Transferase(Phosphotransferase) domain 1"/>
    <property type="match status" value="1"/>
</dbReference>
<dbReference type="GO" id="GO:0043235">
    <property type="term" value="C:receptor complex"/>
    <property type="evidence" value="ECO:0007669"/>
    <property type="project" value="TreeGrafter"/>
</dbReference>
<dbReference type="SUPFAM" id="SSF56112">
    <property type="entry name" value="Protein kinase-like (PK-like)"/>
    <property type="match status" value="1"/>
</dbReference>
<dbReference type="GO" id="GO:0007169">
    <property type="term" value="P:cell surface receptor protein tyrosine kinase signaling pathway"/>
    <property type="evidence" value="ECO:0007669"/>
    <property type="project" value="TreeGrafter"/>
</dbReference>
<dbReference type="InterPro" id="IPR011009">
    <property type="entry name" value="Kinase-like_dom_sf"/>
</dbReference>
<protein>
    <submittedName>
        <fullName evidence="3">Protein kinase domain-containing protein</fullName>
    </submittedName>
</protein>
<proteinExistence type="predicted"/>
<feature type="domain" description="Protein kinase" evidence="1">
    <location>
        <begin position="1"/>
        <end position="81"/>
    </location>
</feature>
<dbReference type="GO" id="GO:0005524">
    <property type="term" value="F:ATP binding"/>
    <property type="evidence" value="ECO:0007669"/>
    <property type="project" value="InterPro"/>
</dbReference>
<dbReference type="GO" id="GO:0005886">
    <property type="term" value="C:plasma membrane"/>
    <property type="evidence" value="ECO:0007669"/>
    <property type="project" value="TreeGrafter"/>
</dbReference>
<organism evidence="2 3">
    <name type="scientific">Ascaris lumbricoides</name>
    <name type="common">Giant roundworm</name>
    <dbReference type="NCBI Taxonomy" id="6252"/>
    <lineage>
        <taxon>Eukaryota</taxon>
        <taxon>Metazoa</taxon>
        <taxon>Ecdysozoa</taxon>
        <taxon>Nematoda</taxon>
        <taxon>Chromadorea</taxon>
        <taxon>Rhabditida</taxon>
        <taxon>Spirurina</taxon>
        <taxon>Ascaridomorpha</taxon>
        <taxon>Ascaridoidea</taxon>
        <taxon>Ascarididae</taxon>
        <taxon>Ascaris</taxon>
    </lineage>
</organism>
<name>A0A0M3HJM8_ASCLU</name>
<reference evidence="3" key="1">
    <citation type="submission" date="2017-02" db="UniProtKB">
        <authorList>
            <consortium name="WormBaseParasite"/>
        </authorList>
    </citation>
    <scope>IDENTIFICATION</scope>
</reference>
<dbReference type="PANTHER" id="PTHR24416">
    <property type="entry name" value="TYROSINE-PROTEIN KINASE RECEPTOR"/>
    <property type="match status" value="1"/>
</dbReference>
<dbReference type="InterPro" id="IPR000719">
    <property type="entry name" value="Prot_kinase_dom"/>
</dbReference>
<dbReference type="AlphaFoldDB" id="A0A0M3HJM8"/>
<dbReference type="PANTHER" id="PTHR24416:SF600">
    <property type="entry name" value="PDGF- AND VEGF-RECEPTOR RELATED, ISOFORM J"/>
    <property type="match status" value="1"/>
</dbReference>
<evidence type="ECO:0000259" key="1">
    <source>
        <dbReference type="PROSITE" id="PS50011"/>
    </source>
</evidence>
<dbReference type="Proteomes" id="UP000036681">
    <property type="component" value="Unplaced"/>
</dbReference>
<keyword evidence="2" id="KW-1185">Reference proteome</keyword>
<dbReference type="PRINTS" id="PR00109">
    <property type="entry name" value="TYRKINASE"/>
</dbReference>
<dbReference type="GO" id="GO:0004714">
    <property type="term" value="F:transmembrane receptor protein tyrosine kinase activity"/>
    <property type="evidence" value="ECO:0007669"/>
    <property type="project" value="TreeGrafter"/>
</dbReference>
<dbReference type="Pfam" id="PF07714">
    <property type="entry name" value="PK_Tyr_Ser-Thr"/>
    <property type="match status" value="1"/>
</dbReference>
<dbReference type="PROSITE" id="PS50011">
    <property type="entry name" value="PROTEIN_KINASE_DOM"/>
    <property type="match status" value="1"/>
</dbReference>
<dbReference type="InterPro" id="IPR001245">
    <property type="entry name" value="Ser-Thr/Tyr_kinase_cat_dom"/>
</dbReference>
<dbReference type="InterPro" id="IPR050122">
    <property type="entry name" value="RTK"/>
</dbReference>